<dbReference type="Proteomes" id="UP000233419">
    <property type="component" value="Chromosome"/>
</dbReference>
<dbReference type="OrthoDB" id="9948888at2"/>
<feature type="transmembrane region" description="Helical" evidence="1">
    <location>
        <begin position="12"/>
        <end position="33"/>
    </location>
</feature>
<protein>
    <submittedName>
        <fullName evidence="2">Uncharacterized protein</fullName>
    </submittedName>
</protein>
<sequence>MKKLTCLKLFIFLSYIFFSSSIVANIFFKIILLDQKTEIILIWFYIQFNVIFLLIQLKEIYKNARTAFLSISTYNLKANLKVESLCNIYTISIPSFLLLQWQTTLLIKEGEAEIIQRLLFLETFAIAFSIMTVIALVIGLFVFLSIKRVVKWRVMTVLKSLIGIQLKTKEVSEISLFILLNLLAAQIRTTKLNWHQQHVVLPLLADESLLKRICKKKWNGSFDFIAIHFFIVKEGE</sequence>
<accession>A0A2K9C5C4</accession>
<keyword evidence="3" id="KW-1185">Reference proteome</keyword>
<dbReference type="AlphaFoldDB" id="A0A2K9C5C4"/>
<evidence type="ECO:0000256" key="1">
    <source>
        <dbReference type="SAM" id="Phobius"/>
    </source>
</evidence>
<evidence type="ECO:0000313" key="3">
    <source>
        <dbReference type="Proteomes" id="UP000233419"/>
    </source>
</evidence>
<feature type="transmembrane region" description="Helical" evidence="1">
    <location>
        <begin position="119"/>
        <end position="146"/>
    </location>
</feature>
<dbReference type="EMBL" id="CP025257">
    <property type="protein sequence ID" value="AUF83487.1"/>
    <property type="molecule type" value="Genomic_DNA"/>
</dbReference>
<keyword evidence="1" id="KW-1133">Transmembrane helix</keyword>
<dbReference type="RefSeq" id="WP_027048155.1">
    <property type="nucleotide sequence ID" value="NZ_CP025257.1"/>
</dbReference>
<keyword evidence="1" id="KW-0812">Transmembrane</keyword>
<reference evidence="2 3" key="1">
    <citation type="submission" date="2017-12" db="EMBL/GenBank/DDBJ databases">
        <title>Mesoplasma syrphidae YJS, Complete Genome.</title>
        <authorList>
            <person name="Knight T.F."/>
            <person name="Citino T."/>
            <person name="Rubinstein R."/>
            <person name="Neuschaefer Z."/>
        </authorList>
    </citation>
    <scope>NUCLEOTIDE SEQUENCE [LARGE SCALE GENOMIC DNA]</scope>
    <source>
        <strain evidence="2 3">YJS</strain>
    </source>
</reference>
<name>A0A2K9C5C4_9MOLU</name>
<evidence type="ECO:0000313" key="2">
    <source>
        <dbReference type="EMBL" id="AUF83487.1"/>
    </source>
</evidence>
<gene>
    <name evidence="2" type="ORF">CXP39_01605</name>
</gene>
<organism evidence="2 3">
    <name type="scientific">Mesoplasma syrphidae</name>
    <dbReference type="NCBI Taxonomy" id="225999"/>
    <lineage>
        <taxon>Bacteria</taxon>
        <taxon>Bacillati</taxon>
        <taxon>Mycoplasmatota</taxon>
        <taxon>Mollicutes</taxon>
        <taxon>Entomoplasmatales</taxon>
        <taxon>Entomoplasmataceae</taxon>
        <taxon>Mesoplasma</taxon>
    </lineage>
</organism>
<dbReference type="KEGG" id="msyr:CXP39_01605"/>
<proteinExistence type="predicted"/>
<feature type="transmembrane region" description="Helical" evidence="1">
    <location>
        <begin position="39"/>
        <end position="57"/>
    </location>
</feature>
<keyword evidence="1" id="KW-0472">Membrane</keyword>